<dbReference type="PANTHER" id="PTHR43547:SF2">
    <property type="entry name" value="HYBRID SIGNAL TRANSDUCTION HISTIDINE KINASE C"/>
    <property type="match status" value="1"/>
</dbReference>
<accession>A0A4Q0MGF9</accession>
<gene>
    <name evidence="17" type="ORF">EKH83_01555</name>
</gene>
<evidence type="ECO:0000256" key="7">
    <source>
        <dbReference type="ARBA" id="ARBA00022840"/>
    </source>
</evidence>
<feature type="domain" description="Response regulatory" evidence="16">
    <location>
        <begin position="1098"/>
        <end position="1213"/>
    </location>
</feature>
<keyword evidence="7" id="KW-0067">ATP-binding</keyword>
<feature type="modified residue" description="4-aspartylphosphate" evidence="12">
    <location>
        <position position="1146"/>
    </location>
</feature>
<dbReference type="InterPro" id="IPR009057">
    <property type="entry name" value="Homeodomain-like_sf"/>
</dbReference>
<keyword evidence="13" id="KW-0472">Membrane</keyword>
<dbReference type="Gene3D" id="2.130.10.10">
    <property type="entry name" value="YVTN repeat-like/Quinoprotein amine dehydrogenase"/>
    <property type="match status" value="2"/>
</dbReference>
<evidence type="ECO:0000256" key="6">
    <source>
        <dbReference type="ARBA" id="ARBA00022777"/>
    </source>
</evidence>
<dbReference type="PANTHER" id="PTHR43547">
    <property type="entry name" value="TWO-COMPONENT HISTIDINE KINASE"/>
    <property type="match status" value="1"/>
</dbReference>
<keyword evidence="11" id="KW-0804">Transcription</keyword>
<dbReference type="SMART" id="SM00448">
    <property type="entry name" value="REC"/>
    <property type="match status" value="1"/>
</dbReference>
<dbReference type="Pfam" id="PF07495">
    <property type="entry name" value="Y_Y_Y"/>
    <property type="match status" value="1"/>
</dbReference>
<dbReference type="Gene3D" id="2.60.40.10">
    <property type="entry name" value="Immunoglobulins"/>
    <property type="match status" value="1"/>
</dbReference>
<name>A0A4Q0MGF9_9SPHI</name>
<evidence type="ECO:0000256" key="3">
    <source>
        <dbReference type="ARBA" id="ARBA00022553"/>
    </source>
</evidence>
<evidence type="ECO:0000256" key="5">
    <source>
        <dbReference type="ARBA" id="ARBA00022741"/>
    </source>
</evidence>
<evidence type="ECO:0000256" key="12">
    <source>
        <dbReference type="PROSITE-ProRule" id="PRU00169"/>
    </source>
</evidence>
<dbReference type="SUPFAM" id="SSF47384">
    <property type="entry name" value="Homodimeric domain of signal transducing histidine kinase"/>
    <property type="match status" value="1"/>
</dbReference>
<dbReference type="SUPFAM" id="SSF46689">
    <property type="entry name" value="Homeodomain-like"/>
    <property type="match status" value="1"/>
</dbReference>
<dbReference type="Pfam" id="PF02518">
    <property type="entry name" value="HATPase_c"/>
    <property type="match status" value="1"/>
</dbReference>
<reference evidence="17 18" key="1">
    <citation type="submission" date="2018-12" db="EMBL/GenBank/DDBJ databases">
        <title>The Draft Genome Sequence of the Soil Bacterium Pedobacter tournemirensis R1.</title>
        <authorList>
            <person name="He J."/>
        </authorList>
    </citation>
    <scope>NUCLEOTIDE SEQUENCE [LARGE SCALE GENOMIC DNA]</scope>
    <source>
        <strain evidence="17 18">R1</strain>
    </source>
</reference>
<dbReference type="InterPro" id="IPR015943">
    <property type="entry name" value="WD40/YVTN_repeat-like_dom_sf"/>
</dbReference>
<keyword evidence="6" id="KW-0418">Kinase</keyword>
<evidence type="ECO:0000256" key="1">
    <source>
        <dbReference type="ARBA" id="ARBA00000085"/>
    </source>
</evidence>
<dbReference type="SMART" id="SM00387">
    <property type="entry name" value="HATPase_c"/>
    <property type="match status" value="1"/>
</dbReference>
<dbReference type="PROSITE" id="PS50109">
    <property type="entry name" value="HIS_KIN"/>
    <property type="match status" value="1"/>
</dbReference>
<comment type="caution">
    <text evidence="17">The sequence shown here is derived from an EMBL/GenBank/DDBJ whole genome shotgun (WGS) entry which is preliminary data.</text>
</comment>
<dbReference type="EMBL" id="RXOC01000001">
    <property type="protein sequence ID" value="RXF72435.1"/>
    <property type="molecule type" value="Genomic_DNA"/>
</dbReference>
<dbReference type="Gene3D" id="1.10.10.60">
    <property type="entry name" value="Homeodomain-like"/>
    <property type="match status" value="1"/>
</dbReference>
<dbReference type="Pfam" id="PF00512">
    <property type="entry name" value="HisKA"/>
    <property type="match status" value="1"/>
</dbReference>
<dbReference type="InterPro" id="IPR018062">
    <property type="entry name" value="HTH_AraC-typ_CS"/>
</dbReference>
<dbReference type="SUPFAM" id="SSF63829">
    <property type="entry name" value="Calcium-dependent phosphotriesterase"/>
    <property type="match status" value="2"/>
</dbReference>
<dbReference type="InterPro" id="IPR001789">
    <property type="entry name" value="Sig_transdc_resp-reg_receiver"/>
</dbReference>
<keyword evidence="5" id="KW-0547">Nucleotide-binding</keyword>
<evidence type="ECO:0000256" key="2">
    <source>
        <dbReference type="ARBA" id="ARBA00012438"/>
    </source>
</evidence>
<keyword evidence="3 12" id="KW-0597">Phosphoprotein</keyword>
<dbReference type="GO" id="GO:0043565">
    <property type="term" value="F:sequence-specific DNA binding"/>
    <property type="evidence" value="ECO:0007669"/>
    <property type="project" value="InterPro"/>
</dbReference>
<comment type="catalytic activity">
    <reaction evidence="1">
        <text>ATP + protein L-histidine = ADP + protein N-phospho-L-histidine.</text>
        <dbReference type="EC" id="2.7.13.3"/>
    </reaction>
</comment>
<evidence type="ECO:0000313" key="17">
    <source>
        <dbReference type="EMBL" id="RXF72435.1"/>
    </source>
</evidence>
<dbReference type="InterPro" id="IPR011123">
    <property type="entry name" value="Y_Y_Y"/>
</dbReference>
<dbReference type="InterPro" id="IPR011006">
    <property type="entry name" value="CheY-like_superfamily"/>
</dbReference>
<evidence type="ECO:0000256" key="11">
    <source>
        <dbReference type="ARBA" id="ARBA00023163"/>
    </source>
</evidence>
<dbReference type="GO" id="GO:0005524">
    <property type="term" value="F:ATP binding"/>
    <property type="evidence" value="ECO:0007669"/>
    <property type="project" value="UniProtKB-KW"/>
</dbReference>
<organism evidence="17 18">
    <name type="scientific">Arcticibacter tournemirensis</name>
    <dbReference type="NCBI Taxonomy" id="699437"/>
    <lineage>
        <taxon>Bacteria</taxon>
        <taxon>Pseudomonadati</taxon>
        <taxon>Bacteroidota</taxon>
        <taxon>Sphingobacteriia</taxon>
        <taxon>Sphingobacteriales</taxon>
        <taxon>Sphingobacteriaceae</taxon>
        <taxon>Arcticibacter</taxon>
    </lineage>
</organism>
<evidence type="ECO:0000256" key="10">
    <source>
        <dbReference type="ARBA" id="ARBA00023125"/>
    </source>
</evidence>
<dbReference type="SMART" id="SM00342">
    <property type="entry name" value="HTH_ARAC"/>
    <property type="match status" value="1"/>
</dbReference>
<dbReference type="Pfam" id="PF07494">
    <property type="entry name" value="Reg_prop"/>
    <property type="match status" value="4"/>
</dbReference>
<keyword evidence="9" id="KW-0805">Transcription regulation</keyword>
<dbReference type="CDD" id="cd17574">
    <property type="entry name" value="REC_OmpR"/>
    <property type="match status" value="1"/>
</dbReference>
<evidence type="ECO:0000256" key="9">
    <source>
        <dbReference type="ARBA" id="ARBA00023015"/>
    </source>
</evidence>
<dbReference type="InterPro" id="IPR013783">
    <property type="entry name" value="Ig-like_fold"/>
</dbReference>
<dbReference type="Proteomes" id="UP000290848">
    <property type="component" value="Unassembled WGS sequence"/>
</dbReference>
<protein>
    <recommendedName>
        <fullName evidence="2">histidine kinase</fullName>
        <ecNumber evidence="2">2.7.13.3</ecNumber>
    </recommendedName>
</protein>
<dbReference type="InterPro" id="IPR003594">
    <property type="entry name" value="HATPase_dom"/>
</dbReference>
<evidence type="ECO:0000259" key="14">
    <source>
        <dbReference type="PROSITE" id="PS01124"/>
    </source>
</evidence>
<keyword evidence="10" id="KW-0238">DNA-binding</keyword>
<dbReference type="CDD" id="cd00082">
    <property type="entry name" value="HisKA"/>
    <property type="match status" value="1"/>
</dbReference>
<dbReference type="Pfam" id="PF00072">
    <property type="entry name" value="Response_reg"/>
    <property type="match status" value="1"/>
</dbReference>
<dbReference type="PROSITE" id="PS01124">
    <property type="entry name" value="HTH_ARAC_FAMILY_2"/>
    <property type="match status" value="1"/>
</dbReference>
<dbReference type="PRINTS" id="PR00344">
    <property type="entry name" value="BCTRLSENSOR"/>
</dbReference>
<feature type="domain" description="Histidine kinase" evidence="15">
    <location>
        <begin position="842"/>
        <end position="1053"/>
    </location>
</feature>
<dbReference type="SMART" id="SM00388">
    <property type="entry name" value="HisKA"/>
    <property type="match status" value="1"/>
</dbReference>
<dbReference type="PROSITE" id="PS00041">
    <property type="entry name" value="HTH_ARAC_FAMILY_1"/>
    <property type="match status" value="1"/>
</dbReference>
<evidence type="ECO:0000259" key="15">
    <source>
        <dbReference type="PROSITE" id="PS50109"/>
    </source>
</evidence>
<evidence type="ECO:0000313" key="18">
    <source>
        <dbReference type="Proteomes" id="UP000290848"/>
    </source>
</evidence>
<evidence type="ECO:0000256" key="8">
    <source>
        <dbReference type="ARBA" id="ARBA00023012"/>
    </source>
</evidence>
<dbReference type="EC" id="2.7.13.3" evidence="2"/>
<dbReference type="InterPro" id="IPR036097">
    <property type="entry name" value="HisK_dim/P_sf"/>
</dbReference>
<dbReference type="GO" id="GO:0000155">
    <property type="term" value="F:phosphorelay sensor kinase activity"/>
    <property type="evidence" value="ECO:0007669"/>
    <property type="project" value="InterPro"/>
</dbReference>
<sequence>MNKNLFEAIFTFATFFIFLQHGQAQQMQLSSIAANDKLPSNTVNHIFQDTDGYIWIGTPEGLSRYDAYRLLNIKPAAINRSRGSDNVTCIKEAGRFLLVGTDDGLQLLNKRTYRVSVFPDKRLQGKKIKCILIDRDGDIWIGTDGAVFVYHPDLTLKKIHSAKASGATGIPGAVSSIYEDSEGNIWLCFWTGGLYQYNKKKDSFIAFPKIGTNNNPFKIFQDNRRNYWLCTWGGGLFLFDPNESGSKMYSQVPVKNKRRENEKEELFYSVVQDDRFGYIWVMSFSGITVFEYTRTGDIKEVDVSGLFSTTSNIFSDIFKDRDGNLWIAAFGDGILTVNFNKPSLRNHRFNYIKDKYGISANFTMLYEETTGLMWFDMDRFGLGFFDPQKGRTILCKDIPNLSQLKALRSVSCALQRRQSEEVWVGSRYLPLVTVIRQKRGLPSVSNTIDLTTFYKGAGNPLSIFEDSRKNLWITTTEGLFVKPLDKNIFKLVSGISGYISGITEDKRGNIWISTAWNGLYQIFSPGNNLFPLKIIRFSKIKGITNTEISHITSDRQGKIWIASGAGKIWYYDPVEKKFLSYTATSISDRILDLTCDKYNNIWASTSRQIFRIAPFKSLTEYSKEDGLNVEMFVKNAYTQNAAGSKIYFGGASGICEFNALPQNDVAKDKHEVQITDVKVNNESALNNYNREVSFKPGTWVLNPEEGNLEIDFSSLNYEFPDKIKYAYKLEGVDADWIYPVKGRQFAVYNNLSKGSYTFLVKATGPDNIWHTDPFRFVIYKKPHYYETKLAYFIYASIIIALIYVALRFAAYRLKLRGDLRIAQIEKDKAEELAQTKISYFTGISHDFLTPLTIISCLIDDIQITTKRNLPQYEKMRSNVNRLKRLLQQILDFRRIESGNMQLKISKGEIVEFIREICVNHFMPLAKKKNIQFSVNASFSEPNAYFDADKIDKIIFNILSNAFKYTDEGGQVHVDLDMESCMIVKISDTGIGVSQEEQEKIFTPFYNNSLGRTESNGIGLSLTKTLVELHHGTIEVESELNKGSRFTLRIPVDQQSYSETELLNVTEIITEQTHQVFLPEDEEIKDMIQQGKDELNKLNLLLVDDNEDLLNTLKSTLSEYYNVFPAKNGLRALDTIKKEEIDIIVSDVMMPEMDGLQLCKKLKAEINTSHIPIILLTAKNSVDDRVECYNAGADGYVSKPFELKVLVARINNFIAQKKNRQSGFKSSYEINVSALEQPSIDEEFLTSAIKTIEKHLIETDFDVVALAGHLNMSRSTLYRKIKVLVGLSPNEFIKNIRLKHACRIMSKDKSISVSEVAFSTGFSDPRYFATCFKSEFGITPSEYQKGSGAGSKPD</sequence>
<dbReference type="InterPro" id="IPR011110">
    <property type="entry name" value="Reg_prop"/>
</dbReference>
<evidence type="ECO:0000256" key="4">
    <source>
        <dbReference type="ARBA" id="ARBA00022679"/>
    </source>
</evidence>
<dbReference type="PROSITE" id="PS50110">
    <property type="entry name" value="RESPONSE_REGULATORY"/>
    <property type="match status" value="1"/>
</dbReference>
<dbReference type="InterPro" id="IPR036890">
    <property type="entry name" value="HATPase_C_sf"/>
</dbReference>
<dbReference type="InterPro" id="IPR018060">
    <property type="entry name" value="HTH_AraC"/>
</dbReference>
<dbReference type="InterPro" id="IPR005467">
    <property type="entry name" value="His_kinase_dom"/>
</dbReference>
<dbReference type="InterPro" id="IPR003661">
    <property type="entry name" value="HisK_dim/P_dom"/>
</dbReference>
<feature type="transmembrane region" description="Helical" evidence="13">
    <location>
        <begin position="789"/>
        <end position="810"/>
    </location>
</feature>
<dbReference type="FunFam" id="3.30.565.10:FF:000037">
    <property type="entry name" value="Hybrid sensor histidine kinase/response regulator"/>
    <property type="match status" value="1"/>
</dbReference>
<keyword evidence="8" id="KW-0902">Two-component regulatory system</keyword>
<dbReference type="SUPFAM" id="SSF52172">
    <property type="entry name" value="CheY-like"/>
    <property type="match status" value="1"/>
</dbReference>
<dbReference type="InterPro" id="IPR004358">
    <property type="entry name" value="Sig_transdc_His_kin-like_C"/>
</dbReference>
<dbReference type="Gene3D" id="3.40.50.2300">
    <property type="match status" value="1"/>
</dbReference>
<dbReference type="GO" id="GO:0003700">
    <property type="term" value="F:DNA-binding transcription factor activity"/>
    <property type="evidence" value="ECO:0007669"/>
    <property type="project" value="InterPro"/>
</dbReference>
<proteinExistence type="predicted"/>
<dbReference type="Gene3D" id="1.10.287.130">
    <property type="match status" value="1"/>
</dbReference>
<dbReference type="SUPFAM" id="SSF55874">
    <property type="entry name" value="ATPase domain of HSP90 chaperone/DNA topoisomerase II/histidine kinase"/>
    <property type="match status" value="1"/>
</dbReference>
<keyword evidence="4" id="KW-0808">Transferase</keyword>
<evidence type="ECO:0000259" key="16">
    <source>
        <dbReference type="PROSITE" id="PS50110"/>
    </source>
</evidence>
<dbReference type="Gene3D" id="3.30.565.10">
    <property type="entry name" value="Histidine kinase-like ATPase, C-terminal domain"/>
    <property type="match status" value="1"/>
</dbReference>
<feature type="domain" description="HTH araC/xylS-type" evidence="14">
    <location>
        <begin position="1245"/>
        <end position="1345"/>
    </location>
</feature>
<keyword evidence="13" id="KW-0812">Transmembrane</keyword>
<evidence type="ECO:0000256" key="13">
    <source>
        <dbReference type="SAM" id="Phobius"/>
    </source>
</evidence>
<dbReference type="RefSeq" id="WP_128767621.1">
    <property type="nucleotide sequence ID" value="NZ_RXOC01000001.1"/>
</dbReference>
<dbReference type="Pfam" id="PF12833">
    <property type="entry name" value="HTH_18"/>
    <property type="match status" value="1"/>
</dbReference>
<keyword evidence="13" id="KW-1133">Transmembrane helix</keyword>